<dbReference type="CDD" id="cd03036">
    <property type="entry name" value="ArsC_like"/>
    <property type="match status" value="1"/>
</dbReference>
<reference evidence="2 3" key="1">
    <citation type="submission" date="2021-01" db="EMBL/GenBank/DDBJ databases">
        <title>Isolation and description of Catonella massiliensis sp. nov., a novel Catonella species, isolated from a stable periodontitis subject.</title>
        <authorList>
            <person name="Antezack A."/>
            <person name="Boxberger M."/>
            <person name="La Scola B."/>
            <person name="Monnet-Corti V."/>
        </authorList>
    </citation>
    <scope>NUCLEOTIDE SEQUENCE [LARGE SCALE GENOMIC DNA]</scope>
    <source>
        <strain evidence="2 3">Marseille-Q4567</strain>
    </source>
</reference>
<accession>A0ABS1IYM1</accession>
<evidence type="ECO:0000256" key="1">
    <source>
        <dbReference type="PROSITE-ProRule" id="PRU01282"/>
    </source>
</evidence>
<proteinExistence type="inferred from homology"/>
<sequence>MLFIYYPKCSTCIKAKKWLDEEGVKYTERHIVEENPSFDELKEWWEKSGLPLKKFFNTSGMLYKEMQLKDKLPGMSEEEQLRLLSTNGMLVKRPIVVCGKTVLVGFKEAEWSEKLVK</sequence>
<dbReference type="InterPro" id="IPR006504">
    <property type="entry name" value="Tscrpt_reg_Spx/MgsR"/>
</dbReference>
<gene>
    <name evidence="2" type="ORF">JJN12_03970</name>
</gene>
<protein>
    <submittedName>
        <fullName evidence="2">Arsenate reductase family protein</fullName>
    </submittedName>
</protein>
<name>A0ABS1IYM1_9FIRM</name>
<dbReference type="PANTHER" id="PTHR30041:SF8">
    <property type="entry name" value="PROTEIN YFFB"/>
    <property type="match status" value="1"/>
</dbReference>
<comment type="similarity">
    <text evidence="1">Belongs to the ArsC family.</text>
</comment>
<organism evidence="2 3">
    <name type="scientific">Catonella massiliensis</name>
    <dbReference type="NCBI Taxonomy" id="2799636"/>
    <lineage>
        <taxon>Bacteria</taxon>
        <taxon>Bacillati</taxon>
        <taxon>Bacillota</taxon>
        <taxon>Clostridia</taxon>
        <taxon>Lachnospirales</taxon>
        <taxon>Lachnospiraceae</taxon>
        <taxon>Catonella</taxon>
    </lineage>
</organism>
<dbReference type="Proteomes" id="UP000604730">
    <property type="component" value="Unassembled WGS sequence"/>
</dbReference>
<dbReference type="PROSITE" id="PS51353">
    <property type="entry name" value="ARSC"/>
    <property type="match status" value="1"/>
</dbReference>
<dbReference type="RefSeq" id="WP_208430316.1">
    <property type="nucleotide sequence ID" value="NZ_JAEPRJ010000001.1"/>
</dbReference>
<dbReference type="InterPro" id="IPR036249">
    <property type="entry name" value="Thioredoxin-like_sf"/>
</dbReference>
<dbReference type="SUPFAM" id="SSF52833">
    <property type="entry name" value="Thioredoxin-like"/>
    <property type="match status" value="1"/>
</dbReference>
<dbReference type="Gene3D" id="3.40.30.10">
    <property type="entry name" value="Glutaredoxin"/>
    <property type="match status" value="1"/>
</dbReference>
<dbReference type="Pfam" id="PF03960">
    <property type="entry name" value="ArsC"/>
    <property type="match status" value="1"/>
</dbReference>
<dbReference type="NCBIfam" id="TIGR01617">
    <property type="entry name" value="arsC_related"/>
    <property type="match status" value="1"/>
</dbReference>
<keyword evidence="3" id="KW-1185">Reference proteome</keyword>
<evidence type="ECO:0000313" key="3">
    <source>
        <dbReference type="Proteomes" id="UP000604730"/>
    </source>
</evidence>
<dbReference type="EMBL" id="JAEPRJ010000001">
    <property type="protein sequence ID" value="MBK5896942.1"/>
    <property type="molecule type" value="Genomic_DNA"/>
</dbReference>
<dbReference type="PANTHER" id="PTHR30041">
    <property type="entry name" value="ARSENATE REDUCTASE"/>
    <property type="match status" value="1"/>
</dbReference>
<dbReference type="InterPro" id="IPR006660">
    <property type="entry name" value="Arsenate_reductase-like"/>
</dbReference>
<comment type="caution">
    <text evidence="2">The sequence shown here is derived from an EMBL/GenBank/DDBJ whole genome shotgun (WGS) entry which is preliminary data.</text>
</comment>
<evidence type="ECO:0000313" key="2">
    <source>
        <dbReference type="EMBL" id="MBK5896942.1"/>
    </source>
</evidence>